<dbReference type="KEGG" id="ncb:C0V82_00900"/>
<dbReference type="RefSeq" id="WP_102110720.1">
    <property type="nucleotide sequence ID" value="NZ_BMGN01000005.1"/>
</dbReference>
<gene>
    <name evidence="1" type="ORF">C0V82_00900</name>
</gene>
<dbReference type="GO" id="GO:0016020">
    <property type="term" value="C:membrane"/>
    <property type="evidence" value="ECO:0007669"/>
    <property type="project" value="InterPro"/>
</dbReference>
<dbReference type="Pfam" id="PF05656">
    <property type="entry name" value="DUF805"/>
    <property type="match status" value="1"/>
</dbReference>
<reference evidence="1 2" key="1">
    <citation type="submission" date="2017-12" db="EMBL/GenBank/DDBJ databases">
        <title>Genomes of bacteria within cyanobacterial aggregates.</title>
        <authorList>
            <person name="Cai H."/>
        </authorList>
    </citation>
    <scope>NUCLEOTIDE SEQUENCE [LARGE SCALE GENOMIC DNA]</scope>
    <source>
        <strain evidence="1 2">TH16</strain>
    </source>
</reference>
<keyword evidence="2" id="KW-1185">Reference proteome</keyword>
<protein>
    <submittedName>
        <fullName evidence="1">Uncharacterized protein</fullName>
    </submittedName>
</protein>
<dbReference type="Proteomes" id="UP000234752">
    <property type="component" value="Chromosome eg_1"/>
</dbReference>
<name>A0A2K9N786_9PROT</name>
<dbReference type="InterPro" id="IPR008523">
    <property type="entry name" value="DUF805"/>
</dbReference>
<evidence type="ECO:0000313" key="1">
    <source>
        <dbReference type="EMBL" id="AUN28967.1"/>
    </source>
</evidence>
<dbReference type="EMBL" id="CP025611">
    <property type="protein sequence ID" value="AUN28967.1"/>
    <property type="molecule type" value="Genomic_DNA"/>
</dbReference>
<evidence type="ECO:0000313" key="2">
    <source>
        <dbReference type="Proteomes" id="UP000234752"/>
    </source>
</evidence>
<organism evidence="1 2">
    <name type="scientific">Niveispirillum cyanobacteriorum</name>
    <dbReference type="NCBI Taxonomy" id="1612173"/>
    <lineage>
        <taxon>Bacteria</taxon>
        <taxon>Pseudomonadati</taxon>
        <taxon>Pseudomonadota</taxon>
        <taxon>Alphaproteobacteria</taxon>
        <taxon>Rhodospirillales</taxon>
        <taxon>Azospirillaceae</taxon>
        <taxon>Niveispirillum</taxon>
    </lineage>
</organism>
<accession>A0A2K9N786</accession>
<proteinExistence type="predicted"/>
<sequence>MEFQGFDIIGLFLTVVACVLGVLLAKKNGKIGRKSYIIFTVLTVFFYVVAVYISAMITMGYKPEYILVTLSALISMIVAYLTARRCYDAGANPWIGLVVGFPFVGIFLVIYLMFAAPKMGR</sequence>
<dbReference type="AlphaFoldDB" id="A0A2K9N786"/>